<protein>
    <recommendedName>
        <fullName evidence="1">DUF6818 domain-containing protein</fullName>
    </recommendedName>
</protein>
<dbReference type="PANTHER" id="PTHR34409">
    <property type="entry name" value="SET DOMAIN-CONTAINING PROTEIN"/>
    <property type="match status" value="1"/>
</dbReference>
<dbReference type="Proteomes" id="UP000602510">
    <property type="component" value="Unassembled WGS sequence"/>
</dbReference>
<proteinExistence type="predicted"/>
<dbReference type="EMBL" id="WSZM01000079">
    <property type="protein sequence ID" value="KAF4043991.1"/>
    <property type="molecule type" value="Genomic_DNA"/>
</dbReference>
<gene>
    <name evidence="2" type="ORF">GN244_ATG03868</name>
</gene>
<dbReference type="InterPro" id="IPR049203">
    <property type="entry name" value="DUF6818"/>
</dbReference>
<organism evidence="2 3">
    <name type="scientific">Phytophthora infestans</name>
    <name type="common">Potato late blight agent</name>
    <name type="synonym">Botrytis infestans</name>
    <dbReference type="NCBI Taxonomy" id="4787"/>
    <lineage>
        <taxon>Eukaryota</taxon>
        <taxon>Sar</taxon>
        <taxon>Stramenopiles</taxon>
        <taxon>Oomycota</taxon>
        <taxon>Peronosporomycetes</taxon>
        <taxon>Peronosporales</taxon>
        <taxon>Peronosporaceae</taxon>
        <taxon>Phytophthora</taxon>
    </lineage>
</organism>
<dbReference type="AlphaFoldDB" id="A0A833TNW5"/>
<keyword evidence="3" id="KW-1185">Reference proteome</keyword>
<evidence type="ECO:0000259" key="1">
    <source>
        <dbReference type="Pfam" id="PF20681"/>
    </source>
</evidence>
<comment type="caution">
    <text evidence="2">The sequence shown here is derived from an EMBL/GenBank/DDBJ whole genome shotgun (WGS) entry which is preliminary data.</text>
</comment>
<name>A0A833TNW5_PHYIN</name>
<sequence length="133" mass="14857">MLNLVEKMLPFESEPWENLAACYNLHLGADIPQRDGDSLSKRFKKLYRIPTTSGNGKCPPHISRAKRLKRMFESAILVTTLHSDEERSDDEVDVGDDTIDVAGVDSEVDVQHDATHGVSRILCVTTPSSWYGI</sequence>
<reference evidence="2" key="1">
    <citation type="submission" date="2020-04" db="EMBL/GenBank/DDBJ databases">
        <title>Hybrid Assembly of Korean Phytophthora infestans isolates.</title>
        <authorList>
            <person name="Prokchorchik M."/>
            <person name="Lee Y."/>
            <person name="Seo J."/>
            <person name="Cho J.-H."/>
            <person name="Park Y.-E."/>
            <person name="Jang D.-C."/>
            <person name="Im J.-S."/>
            <person name="Choi J.-G."/>
            <person name="Park H.-J."/>
            <person name="Lee G.-B."/>
            <person name="Lee Y.-G."/>
            <person name="Hong S.-Y."/>
            <person name="Cho K."/>
            <person name="Sohn K.H."/>
        </authorList>
    </citation>
    <scope>NUCLEOTIDE SEQUENCE</scope>
    <source>
        <strain evidence="2">KR_1_A1</strain>
    </source>
</reference>
<dbReference type="Pfam" id="PF20681">
    <property type="entry name" value="DUF6818"/>
    <property type="match status" value="1"/>
</dbReference>
<feature type="domain" description="DUF6818" evidence="1">
    <location>
        <begin position="10"/>
        <end position="87"/>
    </location>
</feature>
<accession>A0A833TNW5</accession>
<evidence type="ECO:0000313" key="3">
    <source>
        <dbReference type="Proteomes" id="UP000602510"/>
    </source>
</evidence>
<dbReference type="PANTHER" id="PTHR34409:SF1">
    <property type="entry name" value="MYB-LIKE DOMAIN-CONTAINING PROTEIN"/>
    <property type="match status" value="1"/>
</dbReference>
<evidence type="ECO:0000313" key="2">
    <source>
        <dbReference type="EMBL" id="KAF4043991.1"/>
    </source>
</evidence>